<feature type="transmembrane region" description="Helical" evidence="12">
    <location>
        <begin position="331"/>
        <end position="357"/>
    </location>
</feature>
<dbReference type="PANTHER" id="PTHR31981">
    <property type="entry name" value="GLYCOSYLATED LYSOSOMAL MEMBRANE PROTEIN"/>
    <property type="match status" value="1"/>
</dbReference>
<keyword evidence="6" id="KW-0325">Glycoprotein</keyword>
<comment type="subcellular location">
    <subcellularLocation>
        <location evidence="9">Lysosome membrane</location>
        <topology evidence="9">Single-pass type I membrane protein</topology>
        <orientation evidence="9">Lumenal side</orientation>
    </subcellularLocation>
</comment>
<evidence type="ECO:0000256" key="6">
    <source>
        <dbReference type="ARBA" id="ARBA00023180"/>
    </source>
</evidence>
<dbReference type="Proteomes" id="UP001497482">
    <property type="component" value="Chromosome 16"/>
</dbReference>
<name>A0AAV2K772_KNICA</name>
<reference evidence="13 14" key="1">
    <citation type="submission" date="2024-04" db="EMBL/GenBank/DDBJ databases">
        <authorList>
            <person name="Waldvogel A.-M."/>
            <person name="Schoenle A."/>
        </authorList>
    </citation>
    <scope>NUCLEOTIDE SEQUENCE [LARGE SCALE GENOMIC DNA]</scope>
</reference>
<evidence type="ECO:0000256" key="4">
    <source>
        <dbReference type="ARBA" id="ARBA00022989"/>
    </source>
</evidence>
<evidence type="ECO:0000256" key="9">
    <source>
        <dbReference type="ARBA" id="ARBA00024189"/>
    </source>
</evidence>
<keyword evidence="7" id="KW-0458">Lysosome</keyword>
<evidence type="ECO:0000256" key="5">
    <source>
        <dbReference type="ARBA" id="ARBA00023136"/>
    </source>
</evidence>
<evidence type="ECO:0000256" key="11">
    <source>
        <dbReference type="SAM" id="MobiDB-lite"/>
    </source>
</evidence>
<evidence type="ECO:0000256" key="1">
    <source>
        <dbReference type="ARBA" id="ARBA00010599"/>
    </source>
</evidence>
<dbReference type="InterPro" id="IPR029382">
    <property type="entry name" value="NCU-G1"/>
</dbReference>
<dbReference type="PANTHER" id="PTHR31981:SF1">
    <property type="entry name" value="GLYCOSYLATED LYSOSOMAL MEMBRANE PROTEIN"/>
    <property type="match status" value="1"/>
</dbReference>
<keyword evidence="14" id="KW-1185">Reference proteome</keyword>
<feature type="region of interest" description="Disordered" evidence="11">
    <location>
        <begin position="1"/>
        <end position="28"/>
    </location>
</feature>
<comment type="subunit">
    <text evidence="10">Interacts (via lumenal domain) with lysosomal protein MFSD1; the interaction starts while both proteins are still in the endoplasmic reticulum and is required for stabilization of MFSD1 in lysosomes but has no direct effect on its targeting to lysosomes or transporter activity.</text>
</comment>
<evidence type="ECO:0000313" key="14">
    <source>
        <dbReference type="Proteomes" id="UP001497482"/>
    </source>
</evidence>
<evidence type="ECO:0000256" key="8">
    <source>
        <dbReference type="ARBA" id="ARBA00024176"/>
    </source>
</evidence>
<accession>A0AAV2K772</accession>
<keyword evidence="4 12" id="KW-1133">Transmembrane helix</keyword>
<evidence type="ECO:0000256" key="12">
    <source>
        <dbReference type="SAM" id="Phobius"/>
    </source>
</evidence>
<evidence type="ECO:0000256" key="10">
    <source>
        <dbReference type="ARBA" id="ARBA00044960"/>
    </source>
</evidence>
<comment type="function">
    <text evidence="8">Required to protect lysosomal transporter MFSD1 from lysosomal proteolysis and for MFSD1 lysosomal localization.</text>
</comment>
<dbReference type="GO" id="GO:0005765">
    <property type="term" value="C:lysosomal membrane"/>
    <property type="evidence" value="ECO:0007669"/>
    <property type="project" value="UniProtKB-SubCell"/>
</dbReference>
<dbReference type="EMBL" id="OZ035838">
    <property type="protein sequence ID" value="CAL1583972.1"/>
    <property type="molecule type" value="Genomic_DNA"/>
</dbReference>
<evidence type="ECO:0008006" key="15">
    <source>
        <dbReference type="Google" id="ProtNLM"/>
    </source>
</evidence>
<keyword evidence="2 12" id="KW-0812">Transmembrane</keyword>
<organism evidence="13 14">
    <name type="scientific">Knipowitschia caucasica</name>
    <name type="common">Caucasian dwarf goby</name>
    <name type="synonym">Pomatoschistus caucasicus</name>
    <dbReference type="NCBI Taxonomy" id="637954"/>
    <lineage>
        <taxon>Eukaryota</taxon>
        <taxon>Metazoa</taxon>
        <taxon>Chordata</taxon>
        <taxon>Craniata</taxon>
        <taxon>Vertebrata</taxon>
        <taxon>Euteleostomi</taxon>
        <taxon>Actinopterygii</taxon>
        <taxon>Neopterygii</taxon>
        <taxon>Teleostei</taxon>
        <taxon>Neoteleostei</taxon>
        <taxon>Acanthomorphata</taxon>
        <taxon>Gobiaria</taxon>
        <taxon>Gobiiformes</taxon>
        <taxon>Gobioidei</taxon>
        <taxon>Gobiidae</taxon>
        <taxon>Gobiinae</taxon>
        <taxon>Knipowitschia</taxon>
    </lineage>
</organism>
<evidence type="ECO:0000313" key="13">
    <source>
        <dbReference type="EMBL" id="CAL1583972.1"/>
    </source>
</evidence>
<protein>
    <recommendedName>
        <fullName evidence="15">Glycosylated lysosomal membrane protein</fullName>
    </recommendedName>
</protein>
<keyword evidence="3" id="KW-0732">Signal</keyword>
<evidence type="ECO:0000256" key="2">
    <source>
        <dbReference type="ARBA" id="ARBA00022692"/>
    </source>
</evidence>
<comment type="similarity">
    <text evidence="1">Belongs to the GLMP family.</text>
</comment>
<dbReference type="AlphaFoldDB" id="A0AAV2K772"/>
<keyword evidence="5 12" id="KW-0472">Membrane</keyword>
<proteinExistence type="inferred from homology"/>
<gene>
    <name evidence="13" type="ORF">KC01_LOCUS14375</name>
</gene>
<evidence type="ECO:0000256" key="3">
    <source>
        <dbReference type="ARBA" id="ARBA00022729"/>
    </source>
</evidence>
<dbReference type="Pfam" id="PF15065">
    <property type="entry name" value="NCU-G1"/>
    <property type="match status" value="1"/>
</dbReference>
<evidence type="ECO:0000256" key="7">
    <source>
        <dbReference type="ARBA" id="ARBA00023228"/>
    </source>
</evidence>
<sequence>MTLSQTEPGTDHRNVITTLNPGGPPLPPGGDLLYMRSVGRNDSLHFLFCSQGAPSLLLVHSSNPDAMLKVDWLHFLQRNSSSNLRVEPESSVVHSIALVFSRLWEYQDLNDTADPRSDPGSVFPPDELQDVDWSRVRLSTLSAELCGAIRMRNGSICVQLSVFEEWGRDELWPRLLHNSDSAQLKFWLDGLTPRTAHSRFLLELRTVSGAPLETVQSVRSIDDEYTPSIFTVSQWRSNSSLSFVQWKPVAYRDRSARLEVATPLTHWYPQHQDPVSAATTSGLVLGYYGNNTKTIAMNISFGLSGEPFYKDFMSWTLLVGIGDPPLDQFSVLVWSVLLVGLGSPLLLLLLGGACVCVRHLTGPASSTYEPIN</sequence>